<organism evidence="2 3">
    <name type="scientific">Lolium multiflorum</name>
    <name type="common">Italian ryegrass</name>
    <name type="synonym">Lolium perenne subsp. multiflorum</name>
    <dbReference type="NCBI Taxonomy" id="4521"/>
    <lineage>
        <taxon>Eukaryota</taxon>
        <taxon>Viridiplantae</taxon>
        <taxon>Streptophyta</taxon>
        <taxon>Embryophyta</taxon>
        <taxon>Tracheophyta</taxon>
        <taxon>Spermatophyta</taxon>
        <taxon>Magnoliopsida</taxon>
        <taxon>Liliopsida</taxon>
        <taxon>Poales</taxon>
        <taxon>Poaceae</taxon>
        <taxon>BOP clade</taxon>
        <taxon>Pooideae</taxon>
        <taxon>Poodae</taxon>
        <taxon>Poeae</taxon>
        <taxon>Poeae Chloroplast Group 2 (Poeae type)</taxon>
        <taxon>Loliodinae</taxon>
        <taxon>Loliinae</taxon>
        <taxon>Lolium</taxon>
    </lineage>
</organism>
<reference evidence="2" key="1">
    <citation type="submission" date="2023-07" db="EMBL/GenBank/DDBJ databases">
        <title>A chromosome-level genome assembly of Lolium multiflorum.</title>
        <authorList>
            <person name="Chen Y."/>
            <person name="Copetti D."/>
            <person name="Kolliker R."/>
            <person name="Studer B."/>
        </authorList>
    </citation>
    <scope>NUCLEOTIDE SEQUENCE</scope>
    <source>
        <strain evidence="2">02402/16</strain>
        <tissue evidence="2">Leaf</tissue>
    </source>
</reference>
<dbReference type="AlphaFoldDB" id="A0AAD8T8H8"/>
<dbReference type="EMBL" id="JAUUTY010000002">
    <property type="protein sequence ID" value="KAK1677033.1"/>
    <property type="molecule type" value="Genomic_DNA"/>
</dbReference>
<dbReference type="PANTHER" id="PTHR33170">
    <property type="entry name" value="DUF4283 DOMAIN-CONTAINING PROTEIN-RELATED"/>
    <property type="match status" value="1"/>
</dbReference>
<comment type="caution">
    <text evidence="2">The sequence shown here is derived from an EMBL/GenBank/DDBJ whole genome shotgun (WGS) entry which is preliminary data.</text>
</comment>
<protein>
    <recommendedName>
        <fullName evidence="4">DUF4283 domain-containing protein</fullName>
    </recommendedName>
</protein>
<evidence type="ECO:0000256" key="1">
    <source>
        <dbReference type="SAM" id="MobiDB-lite"/>
    </source>
</evidence>
<accession>A0AAD8T8H8</accession>
<proteinExistence type="predicted"/>
<feature type="region of interest" description="Disordered" evidence="1">
    <location>
        <begin position="132"/>
        <end position="189"/>
    </location>
</feature>
<keyword evidence="3" id="KW-1185">Reference proteome</keyword>
<evidence type="ECO:0008006" key="4">
    <source>
        <dbReference type="Google" id="ProtNLM"/>
    </source>
</evidence>
<gene>
    <name evidence="2" type="ORF">QYE76_037881</name>
</gene>
<name>A0AAD8T8H8_LOLMU</name>
<evidence type="ECO:0000313" key="2">
    <source>
        <dbReference type="EMBL" id="KAK1677033.1"/>
    </source>
</evidence>
<sequence>MDENVFRVNFPSKHELVRVRRFGRFQIPDTVIAMHFDFWKTEVQPVWRPEIIWVRVYALPPVALDDFLALWSLGDVFVKTKDIDIVFTRANDVLRILITCLDPNLIRATWDLKIKDDFFRLCFEAEGVQPRPPADVSMLDAPNEDDALGGNGAGQNNANGTDREPKRSKSNSVSDNKEESTNDTSQNVGNMLARSLVPPSMMVNVEEKRDIQSVVSIEHKEIVEDTVSVKHGEEYIPIQNTPLNVNNDVIGVEAGRRSLHGAHQTRHAISPTSINHAAGVANAGHTAQPLATASVAVAAPQAMAVGPLGQEGPIGTVCKSPIRTDTQPSMHGQGGNRAGVKSFSREEIIAFGGIPEMGVQGARSSARIGAQANADDTQMERAMYAAQCRQTVVPGYSSWGALDTTMGVYASGGPTGYFGYWVQSAAQGRSGLLFPGYWMAAH</sequence>
<dbReference type="Proteomes" id="UP001231189">
    <property type="component" value="Unassembled WGS sequence"/>
</dbReference>
<dbReference type="PANTHER" id="PTHR33170:SF40">
    <property type="entry name" value="OS04G0557100 PROTEIN"/>
    <property type="match status" value="1"/>
</dbReference>
<evidence type="ECO:0000313" key="3">
    <source>
        <dbReference type="Proteomes" id="UP001231189"/>
    </source>
</evidence>